<evidence type="ECO:0000313" key="3">
    <source>
        <dbReference type="Proteomes" id="UP001165060"/>
    </source>
</evidence>
<feature type="chain" id="PRO_5046221024" evidence="1">
    <location>
        <begin position="27"/>
        <end position="285"/>
    </location>
</feature>
<dbReference type="EMBL" id="BRYB01003179">
    <property type="protein sequence ID" value="GMI32122.1"/>
    <property type="molecule type" value="Genomic_DNA"/>
</dbReference>
<sequence>MPPPASLLPLLLLLLLLLLSPSPLLSSPLLSSSPLPSWRSRVLLSSLPVPSFGSRASELLERELALAGAGQAAGLLTKQGALLRREAVEQVREAVGTDLTELFQEQVAIVEAREEKAFRRELLREYRLDRTTGGEVERAEGRGNADVLKRALESHARATADLAVPALGLEREQDAFRARLTGVLEGWADSPAAKIKATRAVKKTVSKPKPPSERGVTPSLHLVAMLRPDGFGSFSGFAGFNPGGGHSVTVGVCNDADSPEVLAQFGGLRPPLIRVQPKINLDVDL</sequence>
<name>A0ABQ6MTE6_9STRA</name>
<comment type="caution">
    <text evidence="2">The sequence shown here is derived from an EMBL/GenBank/DDBJ whole genome shotgun (WGS) entry which is preliminary data.</text>
</comment>
<organism evidence="2 3">
    <name type="scientific">Tetraparma gracilis</name>
    <dbReference type="NCBI Taxonomy" id="2962635"/>
    <lineage>
        <taxon>Eukaryota</taxon>
        <taxon>Sar</taxon>
        <taxon>Stramenopiles</taxon>
        <taxon>Ochrophyta</taxon>
        <taxon>Bolidophyceae</taxon>
        <taxon>Parmales</taxon>
        <taxon>Triparmaceae</taxon>
        <taxon>Tetraparma</taxon>
    </lineage>
</organism>
<proteinExistence type="predicted"/>
<dbReference type="Proteomes" id="UP001165060">
    <property type="component" value="Unassembled WGS sequence"/>
</dbReference>
<keyword evidence="1" id="KW-0732">Signal</keyword>
<protein>
    <submittedName>
        <fullName evidence="2">Uncharacterized protein</fullName>
    </submittedName>
</protein>
<feature type="signal peptide" evidence="1">
    <location>
        <begin position="1"/>
        <end position="26"/>
    </location>
</feature>
<evidence type="ECO:0000313" key="2">
    <source>
        <dbReference type="EMBL" id="GMI32122.1"/>
    </source>
</evidence>
<keyword evidence="3" id="KW-1185">Reference proteome</keyword>
<evidence type="ECO:0000256" key="1">
    <source>
        <dbReference type="SAM" id="SignalP"/>
    </source>
</evidence>
<gene>
    <name evidence="2" type="ORF">TeGR_g15308</name>
</gene>
<reference evidence="2 3" key="1">
    <citation type="journal article" date="2023" name="Commun. Biol.">
        <title>Genome analysis of Parmales, the sister group of diatoms, reveals the evolutionary specialization of diatoms from phago-mixotrophs to photoautotrophs.</title>
        <authorList>
            <person name="Ban H."/>
            <person name="Sato S."/>
            <person name="Yoshikawa S."/>
            <person name="Yamada K."/>
            <person name="Nakamura Y."/>
            <person name="Ichinomiya M."/>
            <person name="Sato N."/>
            <person name="Blanc-Mathieu R."/>
            <person name="Endo H."/>
            <person name="Kuwata A."/>
            <person name="Ogata H."/>
        </authorList>
    </citation>
    <scope>NUCLEOTIDE SEQUENCE [LARGE SCALE GENOMIC DNA]</scope>
</reference>
<accession>A0ABQ6MTE6</accession>